<keyword evidence="2" id="KW-1185">Reference proteome</keyword>
<proteinExistence type="predicted"/>
<dbReference type="AlphaFoldDB" id="A0A923LLP4"/>
<sequence>MIALKLNHTKEFMSQMLLSDTFDNFLFIEGRIVTFNTFTIDGYIQKAFFESAEELPQYSSWKNVREYCFSLIKGKRTPLSFHFILCLSPKNTAFLIEENHLDFQPESVQGLYLNLKYDGSALTCITGTSLHIFTMDKSLEHAWDCYLQKFFSQKNISFDLA</sequence>
<dbReference type="EMBL" id="JACOPF010000004">
    <property type="protein sequence ID" value="MBC5690216.1"/>
    <property type="molecule type" value="Genomic_DNA"/>
</dbReference>
<evidence type="ECO:0000313" key="1">
    <source>
        <dbReference type="EMBL" id="MBC5690216.1"/>
    </source>
</evidence>
<comment type="caution">
    <text evidence="1">The sequence shown here is derived from an EMBL/GenBank/DDBJ whole genome shotgun (WGS) entry which is preliminary data.</text>
</comment>
<protein>
    <submittedName>
        <fullName evidence="1">Uncharacterized protein</fullName>
    </submittedName>
</protein>
<gene>
    <name evidence="1" type="ORF">H8S37_14960</name>
</gene>
<evidence type="ECO:0000313" key="2">
    <source>
        <dbReference type="Proteomes" id="UP000652477"/>
    </source>
</evidence>
<dbReference type="RefSeq" id="WP_186876876.1">
    <property type="nucleotide sequence ID" value="NZ_JACOPF010000004.1"/>
</dbReference>
<organism evidence="1 2">
    <name type="scientific">Mediterraneibacter hominis</name>
    <dbReference type="NCBI Taxonomy" id="2763054"/>
    <lineage>
        <taxon>Bacteria</taxon>
        <taxon>Bacillati</taxon>
        <taxon>Bacillota</taxon>
        <taxon>Clostridia</taxon>
        <taxon>Lachnospirales</taxon>
        <taxon>Lachnospiraceae</taxon>
        <taxon>Mediterraneibacter</taxon>
    </lineage>
</organism>
<accession>A0A923LLP4</accession>
<reference evidence="1" key="1">
    <citation type="submission" date="2020-08" db="EMBL/GenBank/DDBJ databases">
        <title>Genome public.</title>
        <authorList>
            <person name="Liu C."/>
            <person name="Sun Q."/>
        </authorList>
    </citation>
    <scope>NUCLEOTIDE SEQUENCE</scope>
    <source>
        <strain evidence="1">NSJ-55</strain>
    </source>
</reference>
<dbReference type="Pfam" id="PF18988">
    <property type="entry name" value="DUF5721"/>
    <property type="match status" value="1"/>
</dbReference>
<dbReference type="Proteomes" id="UP000652477">
    <property type="component" value="Unassembled WGS sequence"/>
</dbReference>
<dbReference type="InterPro" id="IPR043779">
    <property type="entry name" value="DUF5721"/>
</dbReference>
<name>A0A923LLP4_9FIRM</name>